<feature type="compositionally biased region" description="Acidic residues" evidence="1">
    <location>
        <begin position="19"/>
        <end position="39"/>
    </location>
</feature>
<keyword evidence="3" id="KW-1185">Reference proteome</keyword>
<evidence type="ECO:0000313" key="3">
    <source>
        <dbReference type="Proteomes" id="UP000823399"/>
    </source>
</evidence>
<evidence type="ECO:0000256" key="1">
    <source>
        <dbReference type="SAM" id="MobiDB-lite"/>
    </source>
</evidence>
<reference evidence="2" key="1">
    <citation type="journal article" date="2020" name="New Phytol.">
        <title>Comparative genomics reveals dynamic genome evolution in host specialist ectomycorrhizal fungi.</title>
        <authorList>
            <person name="Lofgren L.A."/>
            <person name="Nguyen N.H."/>
            <person name="Vilgalys R."/>
            <person name="Ruytinx J."/>
            <person name="Liao H.L."/>
            <person name="Branco S."/>
            <person name="Kuo A."/>
            <person name="LaButti K."/>
            <person name="Lipzen A."/>
            <person name="Andreopoulos W."/>
            <person name="Pangilinan J."/>
            <person name="Riley R."/>
            <person name="Hundley H."/>
            <person name="Na H."/>
            <person name="Barry K."/>
            <person name="Grigoriev I.V."/>
            <person name="Stajich J.E."/>
            <person name="Kennedy P.G."/>
        </authorList>
    </citation>
    <scope>NUCLEOTIDE SEQUENCE</scope>
    <source>
        <strain evidence="2">FC423</strain>
    </source>
</reference>
<feature type="region of interest" description="Disordered" evidence="1">
    <location>
        <begin position="1"/>
        <end position="39"/>
    </location>
</feature>
<dbReference type="AlphaFoldDB" id="A0A9P7FI86"/>
<accession>A0A9P7FI86</accession>
<dbReference type="Proteomes" id="UP000823399">
    <property type="component" value="Unassembled WGS sequence"/>
</dbReference>
<proteinExistence type="predicted"/>
<dbReference type="EMBL" id="JABBWM010000002">
    <property type="protein sequence ID" value="KAG2119468.1"/>
    <property type="molecule type" value="Genomic_DNA"/>
</dbReference>
<dbReference type="GeneID" id="64695461"/>
<evidence type="ECO:0000313" key="2">
    <source>
        <dbReference type="EMBL" id="KAG2119468.1"/>
    </source>
</evidence>
<gene>
    <name evidence="2" type="ORF">F5147DRAFT_647426</name>
</gene>
<sequence>MHVGPREGSADVQHPAENGTEEEYEEYEDDNDNEEREDDVATGGLTLEQRFSVSNELLNHFVFHKSEGGYHATTSTTTCQGITCYVYNEMMPLVLPLNVLCFCLGTLAGTSDTLSFVGYVAIGLEPIVYGLYVHHRIKLTAYMETGRVHTASLEAEGTEVPVYILENGLPTAILDLPAMWTRQGHDRKIHVVYDGWVDLANYRTIIHWADYPSGYNMPVFQFSGHCDMSDVFSSASANNASIFSSWMMSNAHVTSEGDYGGPYSTHSDSHHKSESAPVSDIPIATAQSTDADHLTGVMQKYSKWRLVLSYLWLLMRLAICRGETGNPHFITTAPIEFPASDGRILSENEILVMQNGLVWIFRTRCIKSILWHNVFRVTISAAATVSITPGIPMILADLEPEVFRHTSVLPMETLAFIQSLCYVSLFRKLESIVAQIPGATFDRPFYPPASMIYDKAIETLNIILPLDSDPGHPTFMTCMASLCDLALVLIF</sequence>
<dbReference type="OrthoDB" id="2683301at2759"/>
<protein>
    <submittedName>
        <fullName evidence="2">Uncharacterized protein</fullName>
    </submittedName>
</protein>
<dbReference type="RefSeq" id="XP_041299294.1">
    <property type="nucleotide sequence ID" value="XM_041433202.1"/>
</dbReference>
<organism evidence="2 3">
    <name type="scientific">Suillus discolor</name>
    <dbReference type="NCBI Taxonomy" id="1912936"/>
    <lineage>
        <taxon>Eukaryota</taxon>
        <taxon>Fungi</taxon>
        <taxon>Dikarya</taxon>
        <taxon>Basidiomycota</taxon>
        <taxon>Agaricomycotina</taxon>
        <taxon>Agaricomycetes</taxon>
        <taxon>Agaricomycetidae</taxon>
        <taxon>Boletales</taxon>
        <taxon>Suillineae</taxon>
        <taxon>Suillaceae</taxon>
        <taxon>Suillus</taxon>
    </lineage>
</organism>
<name>A0A9P7FI86_9AGAM</name>
<comment type="caution">
    <text evidence="2">The sequence shown here is derived from an EMBL/GenBank/DDBJ whole genome shotgun (WGS) entry which is preliminary data.</text>
</comment>